<dbReference type="Proteomes" id="UP001160148">
    <property type="component" value="Unassembled WGS sequence"/>
</dbReference>
<protein>
    <recommendedName>
        <fullName evidence="1">F-box domain-containing protein</fullName>
    </recommendedName>
</protein>
<organism evidence="2 3">
    <name type="scientific">Macrosiphum euphorbiae</name>
    <name type="common">potato aphid</name>
    <dbReference type="NCBI Taxonomy" id="13131"/>
    <lineage>
        <taxon>Eukaryota</taxon>
        <taxon>Metazoa</taxon>
        <taxon>Ecdysozoa</taxon>
        <taxon>Arthropoda</taxon>
        <taxon>Hexapoda</taxon>
        <taxon>Insecta</taxon>
        <taxon>Pterygota</taxon>
        <taxon>Neoptera</taxon>
        <taxon>Paraneoptera</taxon>
        <taxon>Hemiptera</taxon>
        <taxon>Sternorrhyncha</taxon>
        <taxon>Aphidomorpha</taxon>
        <taxon>Aphidoidea</taxon>
        <taxon>Aphididae</taxon>
        <taxon>Macrosiphini</taxon>
        <taxon>Macrosiphum</taxon>
    </lineage>
</organism>
<keyword evidence="3" id="KW-1185">Reference proteome</keyword>
<dbReference type="AlphaFoldDB" id="A0AAV0WTM9"/>
<comment type="caution">
    <text evidence="2">The sequence shown here is derived from an EMBL/GenBank/DDBJ whole genome shotgun (WGS) entry which is preliminary data.</text>
</comment>
<dbReference type="Pfam" id="PF00646">
    <property type="entry name" value="F-box"/>
    <property type="match status" value="1"/>
</dbReference>
<dbReference type="InterPro" id="IPR036047">
    <property type="entry name" value="F-box-like_dom_sf"/>
</dbReference>
<proteinExistence type="predicted"/>
<gene>
    <name evidence="2" type="ORF">MEUPH1_LOCUS14489</name>
</gene>
<evidence type="ECO:0000313" key="2">
    <source>
        <dbReference type="EMBL" id="CAI6359038.1"/>
    </source>
</evidence>
<dbReference type="EMBL" id="CARXXK010000002">
    <property type="protein sequence ID" value="CAI6359038.1"/>
    <property type="molecule type" value="Genomic_DNA"/>
</dbReference>
<name>A0AAV0WTM9_9HEMI</name>
<dbReference type="SUPFAM" id="SSF81383">
    <property type="entry name" value="F-box domain"/>
    <property type="match status" value="1"/>
</dbReference>
<accession>A0AAV0WTM9</accession>
<evidence type="ECO:0000259" key="1">
    <source>
        <dbReference type="Pfam" id="PF00646"/>
    </source>
</evidence>
<sequence>MLVTYKSNVTIEDTDRHSSFFFNYKNFPELFFSFDDFYNSTPHLPLSLTLTPPLNLDVDFVKQGQEYIDFMSVFTEHDFCKPFLEKIFSYLSYKDIASMTTVSKTWRKAVSKSANAQKELEKVFIHAILYFCHKNANVTDEYKQLYDKILIHFKNQIQFKKNDF</sequence>
<dbReference type="Gene3D" id="1.20.1280.50">
    <property type="match status" value="1"/>
</dbReference>
<dbReference type="InterPro" id="IPR001810">
    <property type="entry name" value="F-box_dom"/>
</dbReference>
<feature type="domain" description="F-box" evidence="1">
    <location>
        <begin position="84"/>
        <end position="113"/>
    </location>
</feature>
<reference evidence="2 3" key="1">
    <citation type="submission" date="2023-01" db="EMBL/GenBank/DDBJ databases">
        <authorList>
            <person name="Whitehead M."/>
        </authorList>
    </citation>
    <scope>NUCLEOTIDE SEQUENCE [LARGE SCALE GENOMIC DNA]</scope>
</reference>
<evidence type="ECO:0000313" key="3">
    <source>
        <dbReference type="Proteomes" id="UP001160148"/>
    </source>
</evidence>
<dbReference type="CDD" id="cd22086">
    <property type="entry name" value="F-box_EMI"/>
    <property type="match status" value="1"/>
</dbReference>